<evidence type="ECO:0000256" key="2">
    <source>
        <dbReference type="SAM" id="MobiDB-lite"/>
    </source>
</evidence>
<keyword evidence="4" id="KW-1185">Reference proteome</keyword>
<dbReference type="AlphaFoldDB" id="S7Z902"/>
<name>S7Z902_PENO1</name>
<reference evidence="3 4" key="1">
    <citation type="journal article" date="2013" name="PLoS ONE">
        <title>Genomic and secretomic analyses reveal unique features of the lignocellulolytic enzyme system of Penicillium decumbens.</title>
        <authorList>
            <person name="Liu G."/>
            <person name="Zhang L."/>
            <person name="Wei X."/>
            <person name="Zou G."/>
            <person name="Qin Y."/>
            <person name="Ma L."/>
            <person name="Li J."/>
            <person name="Zheng H."/>
            <person name="Wang S."/>
            <person name="Wang C."/>
            <person name="Xun L."/>
            <person name="Zhao G.-P."/>
            <person name="Zhou Z."/>
            <person name="Qu Y."/>
        </authorList>
    </citation>
    <scope>NUCLEOTIDE SEQUENCE [LARGE SCALE GENOMIC DNA]</scope>
    <source>
        <strain evidence="4">114-2 / CGMCC 5302</strain>
    </source>
</reference>
<sequence length="140" mass="16214">MYTSVETHDQRKESRNSTPAPRECDCAILTGQGEETHNLSDNRFECDALDAHSLEDCQSLRTIVAELQQRHQRLEETNYQLQVALLKERDDHDRALRRLAEQELLLSRLHNTFPTLHEGMRDLRGTWERLGKSDTLNSAS</sequence>
<feature type="compositionally biased region" description="Basic and acidic residues" evidence="2">
    <location>
        <begin position="1"/>
        <end position="15"/>
    </location>
</feature>
<dbReference type="HOGENOM" id="CLU_1835823_0_0_1"/>
<dbReference type="EMBL" id="KB644409">
    <property type="protein sequence ID" value="EPS26689.1"/>
    <property type="molecule type" value="Genomic_DNA"/>
</dbReference>
<protein>
    <submittedName>
        <fullName evidence="3">Uncharacterized protein</fullName>
    </submittedName>
</protein>
<organism evidence="3 4">
    <name type="scientific">Penicillium oxalicum (strain 114-2 / CGMCC 5302)</name>
    <name type="common">Penicillium decumbens</name>
    <dbReference type="NCBI Taxonomy" id="933388"/>
    <lineage>
        <taxon>Eukaryota</taxon>
        <taxon>Fungi</taxon>
        <taxon>Dikarya</taxon>
        <taxon>Ascomycota</taxon>
        <taxon>Pezizomycotina</taxon>
        <taxon>Eurotiomycetes</taxon>
        <taxon>Eurotiomycetidae</taxon>
        <taxon>Eurotiales</taxon>
        <taxon>Aspergillaceae</taxon>
        <taxon>Penicillium</taxon>
    </lineage>
</organism>
<evidence type="ECO:0000256" key="1">
    <source>
        <dbReference type="SAM" id="Coils"/>
    </source>
</evidence>
<feature type="region of interest" description="Disordered" evidence="2">
    <location>
        <begin position="1"/>
        <end position="22"/>
    </location>
</feature>
<evidence type="ECO:0000313" key="3">
    <source>
        <dbReference type="EMBL" id="EPS26689.1"/>
    </source>
</evidence>
<feature type="coiled-coil region" evidence="1">
    <location>
        <begin position="57"/>
        <end position="84"/>
    </location>
</feature>
<evidence type="ECO:0000313" key="4">
    <source>
        <dbReference type="Proteomes" id="UP000019376"/>
    </source>
</evidence>
<proteinExistence type="predicted"/>
<keyword evidence="1" id="KW-0175">Coiled coil</keyword>
<accession>S7Z902</accession>
<gene>
    <name evidence="3" type="ORF">PDE_01627</name>
</gene>
<dbReference type="Proteomes" id="UP000019376">
    <property type="component" value="Unassembled WGS sequence"/>
</dbReference>